<dbReference type="SUPFAM" id="SSF49742">
    <property type="entry name" value="PHM/PNGase F"/>
    <property type="match status" value="2"/>
</dbReference>
<dbReference type="InterPro" id="IPR018247">
    <property type="entry name" value="EF_Hand_1_Ca_BS"/>
</dbReference>
<dbReference type="GO" id="GO:0016715">
    <property type="term" value="F:oxidoreductase activity, acting on paired donors, with incorporation or reduction of molecular oxygen, reduced ascorbate as one donor, and incorporation of one atom of oxygen"/>
    <property type="evidence" value="ECO:0007669"/>
    <property type="project" value="InterPro"/>
</dbReference>
<evidence type="ECO:0000313" key="4">
    <source>
        <dbReference type="Proteomes" id="UP001155241"/>
    </source>
</evidence>
<evidence type="ECO:0000313" key="3">
    <source>
        <dbReference type="EMBL" id="MCO6045814.1"/>
    </source>
</evidence>
<protein>
    <submittedName>
        <fullName evidence="3">Thioredoxin family protein</fullName>
    </submittedName>
</protein>
<dbReference type="RefSeq" id="WP_252853924.1">
    <property type="nucleotide sequence ID" value="NZ_JAMXLR010000061.1"/>
</dbReference>
<dbReference type="Gene3D" id="3.40.30.10">
    <property type="entry name" value="Glutaredoxin"/>
    <property type="match status" value="1"/>
</dbReference>
<dbReference type="Proteomes" id="UP001155241">
    <property type="component" value="Unassembled WGS sequence"/>
</dbReference>
<sequence length="667" mass="74284">MPHPTNDRRRELARLLPMPQVRMAIVGCLILATSTTAIANSLGRKIDSFELPNHLGKPYSLAQLDDSKLIIVAFLGTECPLAKLYSGRLQAIANDYAEQGVAVVAVDSNRQDSLREVAAFVRQHELEYPVLKDPSHEVADLFGAERTPQVFVLDADRKIRYQGRVDDQYVVGVVRDHADREDLRIALDELLAGKQVSQPETKALGCIIGRTREAEPSSEVTYTRDIAPILQARCVECHRTGEIGPFELATYDDVAGWGEMMAEVVRDQRMPPWHASSEHGKFANDRSMPESEKKLIYKWVEAGCPEGDPADLPEPPVFTEGWQLSREPDLEFAMEEEFHVPADAGKQGVPYQYFRVPSGFEEDTWVRETEVQPGNPTVVHHTIVYAEPPGAKGRRNWIFLSAYVPGLRGEPLPESSAKLVPAGSEFIFEMHYTPVGSPQTDVTKMGVVLADPEEIEHEVVTAEVGNMRFEIPPNDNAHVVTATSQPLKQAVTLISMSPHMHLRGKAFRYELVTPEGERETLLDVPAYDFNWQTRYVLAEPRTLEAGSVIFCRAVFDNSKHNLANPDPTDTVRWGDQSWEEMMLGFVDVMLPKDNQRRAGQKPLHTGLDIVAMFDSADADQNGGLAKQEAKGNPVVYANFDRIDTSGDQLLQMGEILKALAKVGQVSK</sequence>
<dbReference type="InterPro" id="IPR036249">
    <property type="entry name" value="Thioredoxin-like_sf"/>
</dbReference>
<dbReference type="PANTHER" id="PTHR43640">
    <property type="entry name" value="OS07G0260300 PROTEIN"/>
    <property type="match status" value="1"/>
</dbReference>
<reference evidence="3" key="1">
    <citation type="submission" date="2022-06" db="EMBL/GenBank/DDBJ databases">
        <title>Aeoliella straminimaris, a novel planctomycete from sediments.</title>
        <authorList>
            <person name="Vitorino I.R."/>
            <person name="Lage O.M."/>
        </authorList>
    </citation>
    <scope>NUCLEOTIDE SEQUENCE</scope>
    <source>
        <strain evidence="3">ICT_H6.2</strain>
    </source>
</reference>
<name>A0A9X2FG91_9BACT</name>
<gene>
    <name evidence="3" type="ORF">NG895_18095</name>
</gene>
<dbReference type="InterPro" id="IPR008977">
    <property type="entry name" value="PHM/PNGase_F_dom_sf"/>
</dbReference>
<dbReference type="InterPro" id="IPR047262">
    <property type="entry name" value="PRX-like1"/>
</dbReference>
<dbReference type="EMBL" id="JAMXLR010000061">
    <property type="protein sequence ID" value="MCO6045814.1"/>
    <property type="molecule type" value="Genomic_DNA"/>
</dbReference>
<dbReference type="Pfam" id="PF00578">
    <property type="entry name" value="AhpC-TSA"/>
    <property type="match status" value="1"/>
</dbReference>
<dbReference type="CDD" id="cd02969">
    <property type="entry name" value="PRX_like1"/>
    <property type="match status" value="1"/>
</dbReference>
<dbReference type="PROSITE" id="PS51352">
    <property type="entry name" value="THIOREDOXIN_2"/>
    <property type="match status" value="1"/>
</dbReference>
<dbReference type="InterPro" id="IPR014784">
    <property type="entry name" value="Cu2_ascorb_mOase-like_C"/>
</dbReference>
<proteinExistence type="predicted"/>
<comment type="caution">
    <text evidence="3">The sequence shown here is derived from an EMBL/GenBank/DDBJ whole genome shotgun (WGS) entry which is preliminary data.</text>
</comment>
<dbReference type="AlphaFoldDB" id="A0A9X2FG91"/>
<dbReference type="Gene3D" id="2.60.120.230">
    <property type="match status" value="1"/>
</dbReference>
<dbReference type="PROSITE" id="PS00018">
    <property type="entry name" value="EF_HAND_1"/>
    <property type="match status" value="1"/>
</dbReference>
<dbReference type="InterPro" id="IPR000866">
    <property type="entry name" value="AhpC/TSA"/>
</dbReference>
<accession>A0A9X2FG91</accession>
<keyword evidence="4" id="KW-1185">Reference proteome</keyword>
<dbReference type="InterPro" id="IPR013766">
    <property type="entry name" value="Thioredoxin_domain"/>
</dbReference>
<dbReference type="PANTHER" id="PTHR43640:SF1">
    <property type="entry name" value="THIOREDOXIN-DEPENDENT PEROXIREDOXIN"/>
    <property type="match status" value="1"/>
</dbReference>
<keyword evidence="1" id="KW-1015">Disulfide bond</keyword>
<dbReference type="GO" id="GO:0016209">
    <property type="term" value="F:antioxidant activity"/>
    <property type="evidence" value="ECO:0007669"/>
    <property type="project" value="InterPro"/>
</dbReference>
<organism evidence="3 4">
    <name type="scientific">Aeoliella straminimaris</name>
    <dbReference type="NCBI Taxonomy" id="2954799"/>
    <lineage>
        <taxon>Bacteria</taxon>
        <taxon>Pseudomonadati</taxon>
        <taxon>Planctomycetota</taxon>
        <taxon>Planctomycetia</taxon>
        <taxon>Pirellulales</taxon>
        <taxon>Lacipirellulaceae</taxon>
        <taxon>Aeoliella</taxon>
    </lineage>
</organism>
<evidence type="ECO:0000256" key="1">
    <source>
        <dbReference type="ARBA" id="ARBA00023157"/>
    </source>
</evidence>
<dbReference type="SUPFAM" id="SSF52833">
    <property type="entry name" value="Thioredoxin-like"/>
    <property type="match status" value="1"/>
</dbReference>
<evidence type="ECO:0000259" key="2">
    <source>
        <dbReference type="PROSITE" id="PS51352"/>
    </source>
</evidence>
<feature type="domain" description="Thioredoxin" evidence="2">
    <location>
        <begin position="40"/>
        <end position="192"/>
    </location>
</feature>